<organism evidence="4 5">
    <name type="scientific">Desertihabitans brevis</name>
    <dbReference type="NCBI Taxonomy" id="2268447"/>
    <lineage>
        <taxon>Bacteria</taxon>
        <taxon>Bacillati</taxon>
        <taxon>Actinomycetota</taxon>
        <taxon>Actinomycetes</taxon>
        <taxon>Propionibacteriales</taxon>
        <taxon>Propionibacteriaceae</taxon>
        <taxon>Desertihabitans</taxon>
    </lineage>
</organism>
<evidence type="ECO:0000313" key="4">
    <source>
        <dbReference type="EMBL" id="RCK70344.1"/>
    </source>
</evidence>
<feature type="region of interest" description="Disordered" evidence="1">
    <location>
        <begin position="1"/>
        <end position="247"/>
    </location>
</feature>
<dbReference type="InterPro" id="IPR021949">
    <property type="entry name" value="DUF3566_TM"/>
</dbReference>
<feature type="compositionally biased region" description="Low complexity" evidence="1">
    <location>
        <begin position="233"/>
        <end position="245"/>
    </location>
</feature>
<evidence type="ECO:0000256" key="2">
    <source>
        <dbReference type="SAM" id="Phobius"/>
    </source>
</evidence>
<dbReference type="RefSeq" id="WP_114125886.1">
    <property type="nucleotide sequence ID" value="NZ_QOUI01000003.1"/>
</dbReference>
<feature type="domain" description="DUF3566" evidence="3">
    <location>
        <begin position="250"/>
        <end position="370"/>
    </location>
</feature>
<comment type="caution">
    <text evidence="4">The sequence shown here is derived from an EMBL/GenBank/DDBJ whole genome shotgun (WGS) entry which is preliminary data.</text>
</comment>
<feature type="compositionally biased region" description="Polar residues" evidence="1">
    <location>
        <begin position="136"/>
        <end position="148"/>
    </location>
</feature>
<feature type="compositionally biased region" description="Gly residues" evidence="1">
    <location>
        <begin position="87"/>
        <end position="110"/>
    </location>
</feature>
<name>A0A367YWU2_9ACTN</name>
<evidence type="ECO:0000256" key="1">
    <source>
        <dbReference type="SAM" id="MobiDB-lite"/>
    </source>
</evidence>
<keyword evidence="2" id="KW-1133">Transmembrane helix</keyword>
<dbReference type="Proteomes" id="UP000252770">
    <property type="component" value="Unassembled WGS sequence"/>
</dbReference>
<keyword evidence="5" id="KW-1185">Reference proteome</keyword>
<protein>
    <recommendedName>
        <fullName evidence="3">DUF3566 domain-containing protein</fullName>
    </recommendedName>
</protein>
<keyword evidence="2" id="KW-0472">Membrane</keyword>
<feature type="transmembrane region" description="Helical" evidence="2">
    <location>
        <begin position="269"/>
        <end position="291"/>
    </location>
</feature>
<feature type="compositionally biased region" description="Low complexity" evidence="1">
    <location>
        <begin position="171"/>
        <end position="202"/>
    </location>
</feature>
<proteinExistence type="predicted"/>
<dbReference type="Pfam" id="PF12089">
    <property type="entry name" value="DUF3566"/>
    <property type="match status" value="1"/>
</dbReference>
<feature type="compositionally biased region" description="Gly residues" evidence="1">
    <location>
        <begin position="64"/>
        <end position="79"/>
    </location>
</feature>
<dbReference type="AlphaFoldDB" id="A0A367YWU2"/>
<sequence>MSDRTKVTANPDDDTVVQPRVEGGDAPGGGSDGAPTRADRLMGRAPETGSGRPGGGQQPPAGRPGQGGSPAGAASGGAARGDRPGRAGTGAGAPGQPGGQGRPAGEGAAKGAGAAAGAAAGSAAPAASGGQPQRPVRNQPSDAWSKTSADQRRGGSPDDEPTRVNRPVAFQPPQGAAGGAPAEVADRPATSDASAQQTATPQRAGSEKTEDGSTEVLVGTGALTTVSGSMKEPAATETSAGAKAAAARKPRRARLRLSRIDPWSVMKMSFLFSIAAGIAMWVAVAFVWWVLQTSGLFQGVNDAVTSMLAAPGDADPFRLEEYVNGPRVLGATALLAVVDVLLITAISTVASFLYNLGATMLGGLQVTLAETDD</sequence>
<accession>A0A367YWU2</accession>
<feature type="compositionally biased region" description="Low complexity" evidence="1">
    <location>
        <begin position="111"/>
        <end position="130"/>
    </location>
</feature>
<keyword evidence="2" id="KW-0812">Transmembrane</keyword>
<feature type="transmembrane region" description="Helical" evidence="2">
    <location>
        <begin position="328"/>
        <end position="354"/>
    </location>
</feature>
<reference evidence="4 5" key="1">
    <citation type="submission" date="2018-07" db="EMBL/GenBank/DDBJ databases">
        <title>Desertimonas flava gen. nov. sp. nov.</title>
        <authorList>
            <person name="Liu S."/>
        </authorList>
    </citation>
    <scope>NUCLEOTIDE SEQUENCE [LARGE SCALE GENOMIC DNA]</scope>
    <source>
        <strain evidence="4 5">16Sb5-5</strain>
    </source>
</reference>
<dbReference type="EMBL" id="QOUI01000003">
    <property type="protein sequence ID" value="RCK70344.1"/>
    <property type="molecule type" value="Genomic_DNA"/>
</dbReference>
<evidence type="ECO:0000313" key="5">
    <source>
        <dbReference type="Proteomes" id="UP000252770"/>
    </source>
</evidence>
<gene>
    <name evidence="4" type="ORF">DT076_06745</name>
</gene>
<evidence type="ECO:0000259" key="3">
    <source>
        <dbReference type="Pfam" id="PF12089"/>
    </source>
</evidence>
<feature type="compositionally biased region" description="Basic and acidic residues" evidence="1">
    <location>
        <begin position="149"/>
        <end position="163"/>
    </location>
</feature>